<dbReference type="EMBL" id="CP001769">
    <property type="protein sequence ID" value="ADB36470.1"/>
    <property type="molecule type" value="Genomic_DNA"/>
</dbReference>
<dbReference type="STRING" id="504472.Slin_0406"/>
<dbReference type="eggNOG" id="ENOG5032XVN">
    <property type="taxonomic scope" value="Bacteria"/>
</dbReference>
<sequence>MTANEYKWHVNLVKDRYQYLDLTFEQAKEIYLFEQDKDAYSGKYYFSTWEEWDYELAVFTEILNDDQLKKHKALLRETIDRYEQGLIDEDAEKTTDILYLQELLDFYETQFLPELFKNTLIGLGWLINEKGKIQYLKTEYKRFLSDKRRQTLTDHFRHYRTFKPNELKAALLRNKLFHMVPDYQQFKYQMDEPTKAVVHYLMTNITYIPEDIKQLLQKKYDELKTFSSTLFRKYYGERSSGWHITIPPLSEEAEKEDRLMTLLLLDEKRYNS</sequence>
<name>D2QEB5_SPILD</name>
<dbReference type="Proteomes" id="UP000002028">
    <property type="component" value="Chromosome"/>
</dbReference>
<dbReference type="AlphaFoldDB" id="D2QEB5"/>
<proteinExistence type="predicted"/>
<reference evidence="1 2" key="1">
    <citation type="journal article" date="2010" name="Stand. Genomic Sci.">
        <title>Complete genome sequence of Spirosoma linguale type strain (1).</title>
        <authorList>
            <person name="Lail K."/>
            <person name="Sikorski J."/>
            <person name="Saunders E."/>
            <person name="Lapidus A."/>
            <person name="Glavina Del Rio T."/>
            <person name="Copeland A."/>
            <person name="Tice H."/>
            <person name="Cheng J.-F."/>
            <person name="Lucas S."/>
            <person name="Nolan M."/>
            <person name="Bruce D."/>
            <person name="Goodwin L."/>
            <person name="Pitluck S."/>
            <person name="Ivanova N."/>
            <person name="Mavromatis K."/>
            <person name="Ovchinnikova G."/>
            <person name="Pati A."/>
            <person name="Chen A."/>
            <person name="Palaniappan K."/>
            <person name="Land M."/>
            <person name="Hauser L."/>
            <person name="Chang Y.-J."/>
            <person name="Jeffries C.D."/>
            <person name="Chain P."/>
            <person name="Brettin T."/>
            <person name="Detter J.C."/>
            <person name="Schuetze A."/>
            <person name="Rohde M."/>
            <person name="Tindall B.J."/>
            <person name="Goeker M."/>
            <person name="Bristow J."/>
            <person name="Eisen J.A."/>
            <person name="Markowitz V."/>
            <person name="Hugenholtz P."/>
            <person name="Kyrpides N.C."/>
            <person name="Klenk H.-P."/>
            <person name="Chen F."/>
        </authorList>
    </citation>
    <scope>NUCLEOTIDE SEQUENCE [LARGE SCALE GENOMIC DNA]</scope>
    <source>
        <strain evidence="2">ATCC 33905 / DSM 74 / LMG 10896 / Claus 1</strain>
    </source>
</reference>
<protein>
    <submittedName>
        <fullName evidence="1">Uncharacterized protein</fullName>
    </submittedName>
</protein>
<dbReference type="RefSeq" id="WP_012925022.1">
    <property type="nucleotide sequence ID" value="NC_013730.1"/>
</dbReference>
<gene>
    <name evidence="1" type="ordered locus">Slin_0406</name>
</gene>
<keyword evidence="2" id="KW-1185">Reference proteome</keyword>
<dbReference type="KEGG" id="sli:Slin_0406"/>
<evidence type="ECO:0000313" key="1">
    <source>
        <dbReference type="EMBL" id="ADB36470.1"/>
    </source>
</evidence>
<organism evidence="1 2">
    <name type="scientific">Spirosoma linguale (strain ATCC 33905 / DSM 74 / LMG 10896 / Claus 1)</name>
    <dbReference type="NCBI Taxonomy" id="504472"/>
    <lineage>
        <taxon>Bacteria</taxon>
        <taxon>Pseudomonadati</taxon>
        <taxon>Bacteroidota</taxon>
        <taxon>Cytophagia</taxon>
        <taxon>Cytophagales</taxon>
        <taxon>Cytophagaceae</taxon>
        <taxon>Spirosoma</taxon>
    </lineage>
</organism>
<dbReference type="HOGENOM" id="CLU_1022726_0_0_10"/>
<evidence type="ECO:0000313" key="2">
    <source>
        <dbReference type="Proteomes" id="UP000002028"/>
    </source>
</evidence>
<accession>D2QEB5</accession>